<protein>
    <submittedName>
        <fullName evidence="2">Uncharacterized protein</fullName>
    </submittedName>
</protein>
<accession>A0AAV9W1G6</accession>
<dbReference type="Proteomes" id="UP001370758">
    <property type="component" value="Unassembled WGS sequence"/>
</dbReference>
<name>A0AAV9W1G6_9PEZI</name>
<sequence length="150" mass="17062">MAIISRLGIFTYTLTLAAIVWANKGKNDFFSVDFDLYPEDHGHVYGKKLRIDPGLQGKCIEFAAVYNLTVPSWPETIYFPPEPVPPQYDLRLYQDTDCSKPIDEDGWPWSADMEGEDWDYVFGYSRLTPAEPVESTHEPQFLKPIAPPGS</sequence>
<gene>
    <name evidence="2" type="ORF">TWF481_011491</name>
</gene>
<comment type="caution">
    <text evidence="2">The sequence shown here is derived from an EMBL/GenBank/DDBJ whole genome shotgun (WGS) entry which is preliminary data.</text>
</comment>
<proteinExistence type="predicted"/>
<dbReference type="AlphaFoldDB" id="A0AAV9W1G6"/>
<evidence type="ECO:0000313" key="2">
    <source>
        <dbReference type="EMBL" id="KAK6498921.1"/>
    </source>
</evidence>
<feature type="signal peptide" evidence="1">
    <location>
        <begin position="1"/>
        <end position="22"/>
    </location>
</feature>
<keyword evidence="3" id="KW-1185">Reference proteome</keyword>
<evidence type="ECO:0000256" key="1">
    <source>
        <dbReference type="SAM" id="SignalP"/>
    </source>
</evidence>
<organism evidence="2 3">
    <name type="scientific">Arthrobotrys musiformis</name>
    <dbReference type="NCBI Taxonomy" id="47236"/>
    <lineage>
        <taxon>Eukaryota</taxon>
        <taxon>Fungi</taxon>
        <taxon>Dikarya</taxon>
        <taxon>Ascomycota</taxon>
        <taxon>Pezizomycotina</taxon>
        <taxon>Orbiliomycetes</taxon>
        <taxon>Orbiliales</taxon>
        <taxon>Orbiliaceae</taxon>
        <taxon>Arthrobotrys</taxon>
    </lineage>
</organism>
<feature type="chain" id="PRO_5043687480" evidence="1">
    <location>
        <begin position="23"/>
        <end position="150"/>
    </location>
</feature>
<dbReference type="EMBL" id="JAVHJL010000008">
    <property type="protein sequence ID" value="KAK6498921.1"/>
    <property type="molecule type" value="Genomic_DNA"/>
</dbReference>
<evidence type="ECO:0000313" key="3">
    <source>
        <dbReference type="Proteomes" id="UP001370758"/>
    </source>
</evidence>
<reference evidence="2 3" key="1">
    <citation type="submission" date="2023-08" db="EMBL/GenBank/DDBJ databases">
        <authorList>
            <person name="Palmer J.M."/>
        </authorList>
    </citation>
    <scope>NUCLEOTIDE SEQUENCE [LARGE SCALE GENOMIC DNA]</scope>
    <source>
        <strain evidence="2 3">TWF481</strain>
    </source>
</reference>
<keyword evidence="1" id="KW-0732">Signal</keyword>